<dbReference type="InParanoid" id="A0A2V0NX68"/>
<dbReference type="CDD" id="cd02440">
    <property type="entry name" value="AdoMet_MTases"/>
    <property type="match status" value="1"/>
</dbReference>
<dbReference type="STRING" id="307507.A0A2V0NX68"/>
<dbReference type="EMBL" id="BDRX01000023">
    <property type="protein sequence ID" value="GBF91272.1"/>
    <property type="molecule type" value="Genomic_DNA"/>
</dbReference>
<dbReference type="PANTHER" id="PTHR11006:SF89">
    <property type="entry name" value="PROTEIN ARGININE N-METHYLTRANSFERASE 3-RELATED"/>
    <property type="match status" value="1"/>
</dbReference>
<feature type="region of interest" description="Disordered" evidence="5">
    <location>
        <begin position="1"/>
        <end position="35"/>
    </location>
</feature>
<dbReference type="AlphaFoldDB" id="A0A2V0NX68"/>
<evidence type="ECO:0000259" key="7">
    <source>
        <dbReference type="Pfam" id="PF22528"/>
    </source>
</evidence>
<comment type="caution">
    <text evidence="8">The sequence shown here is derived from an EMBL/GenBank/DDBJ whole genome shotgun (WGS) entry which is preliminary data.</text>
</comment>
<dbReference type="GO" id="GO:0016274">
    <property type="term" value="F:protein-arginine N-methyltransferase activity"/>
    <property type="evidence" value="ECO:0007669"/>
    <property type="project" value="InterPro"/>
</dbReference>
<keyword evidence="9" id="KW-1185">Reference proteome</keyword>
<dbReference type="Pfam" id="PF22528">
    <property type="entry name" value="PRMT_C"/>
    <property type="match status" value="1"/>
</dbReference>
<dbReference type="SUPFAM" id="SSF53335">
    <property type="entry name" value="S-adenosyl-L-methionine-dependent methyltransferases"/>
    <property type="match status" value="1"/>
</dbReference>
<dbReference type="InterPro" id="IPR041698">
    <property type="entry name" value="Methyltransf_25"/>
</dbReference>
<feature type="compositionally biased region" description="Low complexity" evidence="5">
    <location>
        <begin position="19"/>
        <end position="35"/>
    </location>
</feature>
<organism evidence="8 9">
    <name type="scientific">Raphidocelis subcapitata</name>
    <dbReference type="NCBI Taxonomy" id="307507"/>
    <lineage>
        <taxon>Eukaryota</taxon>
        <taxon>Viridiplantae</taxon>
        <taxon>Chlorophyta</taxon>
        <taxon>core chlorophytes</taxon>
        <taxon>Chlorophyceae</taxon>
        <taxon>CS clade</taxon>
        <taxon>Sphaeropleales</taxon>
        <taxon>Selenastraceae</taxon>
        <taxon>Raphidocelis</taxon>
    </lineage>
</organism>
<gene>
    <name evidence="8" type="ORF">Rsub_03592</name>
</gene>
<dbReference type="InterPro" id="IPR029063">
    <property type="entry name" value="SAM-dependent_MTases_sf"/>
</dbReference>
<name>A0A2V0NX68_9CHLO</name>
<accession>A0A2V0NX68</accession>
<dbReference type="Pfam" id="PF13649">
    <property type="entry name" value="Methyltransf_25"/>
    <property type="match status" value="1"/>
</dbReference>
<dbReference type="OrthoDB" id="7848332at2759"/>
<keyword evidence="2 4" id="KW-0808">Transferase</keyword>
<feature type="domain" description="Methyltransferase" evidence="6">
    <location>
        <begin position="153"/>
        <end position="251"/>
    </location>
</feature>
<protein>
    <submittedName>
        <fullName evidence="8">Arginine N-methyltransferase-like</fullName>
    </submittedName>
</protein>
<reference evidence="8 9" key="1">
    <citation type="journal article" date="2018" name="Sci. Rep.">
        <title>Raphidocelis subcapitata (=Pseudokirchneriella subcapitata) provides an insight into genome evolution and environmental adaptations in the Sphaeropleales.</title>
        <authorList>
            <person name="Suzuki S."/>
            <person name="Yamaguchi H."/>
            <person name="Nakajima N."/>
            <person name="Kawachi M."/>
        </authorList>
    </citation>
    <scope>NUCLEOTIDE SEQUENCE [LARGE SCALE GENOMIC DNA]</scope>
    <source>
        <strain evidence="8 9">NIES-35</strain>
    </source>
</reference>
<evidence type="ECO:0000256" key="4">
    <source>
        <dbReference type="PROSITE-ProRule" id="PRU01015"/>
    </source>
</evidence>
<evidence type="ECO:0000313" key="9">
    <source>
        <dbReference type="Proteomes" id="UP000247498"/>
    </source>
</evidence>
<sequence>MQAPRSMRGRPKCGRDGLAPTTPRPAAAPARPGRQCARRAAAAAAAAEEAAAADESALASTSAPASERALPRLTLTAPKRRIPWHIWERAYYLRLKEQERQLALLSGGDGDEWYYSMWDNPEAHQQLLEDQVRYAAYQDALMAAAPLLEGKTVLDVGCGCGLLSLMAAEAGAAHVYAVDASRGAAELATRVVKANGMQGRITVIHGRAEAVALPVDKVDVIVCDWMGAALLHDSLLPALAAARDRWLAPGGLMLPDAASLYVMGVDDRQHVADKKAFWQTRQLGDFDVSPVLNAVVRFPRQDTLARRSQAVTGAHRLVTLDLYRAGPKDLTFSRPFSLTAQREGRVSALLAYFDASFTCRGDPPGGEAVTLTTHPMAPATGWLQTLFCFPRALQMDKGAELSGTFACRPAGRPLGRMLDVDLSVQFQGAAARVQYAMRRPQQRLYT</sequence>
<dbReference type="PROSITE" id="PS51678">
    <property type="entry name" value="SAM_MT_PRMT"/>
    <property type="match status" value="1"/>
</dbReference>
<dbReference type="Proteomes" id="UP000247498">
    <property type="component" value="Unassembled WGS sequence"/>
</dbReference>
<evidence type="ECO:0000256" key="3">
    <source>
        <dbReference type="ARBA" id="ARBA00022691"/>
    </source>
</evidence>
<dbReference type="GO" id="GO:0032259">
    <property type="term" value="P:methylation"/>
    <property type="evidence" value="ECO:0007669"/>
    <property type="project" value="UniProtKB-KW"/>
</dbReference>
<dbReference type="InterPro" id="IPR055135">
    <property type="entry name" value="PRMT_dom"/>
</dbReference>
<dbReference type="Gene3D" id="3.40.50.150">
    <property type="entry name" value="Vaccinia Virus protein VP39"/>
    <property type="match status" value="1"/>
</dbReference>
<proteinExistence type="predicted"/>
<feature type="domain" description="Protein arginine N-methyltransferase" evidence="7">
    <location>
        <begin position="256"/>
        <end position="427"/>
    </location>
</feature>
<dbReference type="InterPro" id="IPR025799">
    <property type="entry name" value="Arg_MeTrfase"/>
</dbReference>
<dbReference type="PANTHER" id="PTHR11006">
    <property type="entry name" value="PROTEIN ARGININE N-METHYLTRANSFERASE"/>
    <property type="match status" value="1"/>
</dbReference>
<evidence type="ECO:0000256" key="1">
    <source>
        <dbReference type="ARBA" id="ARBA00022603"/>
    </source>
</evidence>
<keyword evidence="1 4" id="KW-0489">Methyltransferase</keyword>
<evidence type="ECO:0000256" key="5">
    <source>
        <dbReference type="SAM" id="MobiDB-lite"/>
    </source>
</evidence>
<dbReference type="GO" id="GO:0042054">
    <property type="term" value="F:histone methyltransferase activity"/>
    <property type="evidence" value="ECO:0007669"/>
    <property type="project" value="TreeGrafter"/>
</dbReference>
<dbReference type="Gene3D" id="2.70.160.11">
    <property type="entry name" value="Hnrnp arginine n-methyltransferase1"/>
    <property type="match status" value="1"/>
</dbReference>
<dbReference type="GO" id="GO:0005634">
    <property type="term" value="C:nucleus"/>
    <property type="evidence" value="ECO:0007669"/>
    <property type="project" value="TreeGrafter"/>
</dbReference>
<evidence type="ECO:0000259" key="6">
    <source>
        <dbReference type="Pfam" id="PF13649"/>
    </source>
</evidence>
<evidence type="ECO:0000256" key="2">
    <source>
        <dbReference type="ARBA" id="ARBA00022679"/>
    </source>
</evidence>
<evidence type="ECO:0000313" key="8">
    <source>
        <dbReference type="EMBL" id="GBF91272.1"/>
    </source>
</evidence>
<keyword evidence="3 4" id="KW-0949">S-adenosyl-L-methionine</keyword>